<evidence type="ECO:0000313" key="1">
    <source>
        <dbReference type="EMBL" id="MBV7255197.1"/>
    </source>
</evidence>
<sequence>MTDQTDSFSIPLLQAGQAQKDVTHNEAVLRLERWLAPRVKSRSLAVPPAAPDIGDAWVVAAGGAAQWAGHDGRIAEWRGRWMYLSPPDGLLIWIEDEDALLMRKNGVWRDDGLPVDAISLRGTKLFAADPQPVVDPAGGGVIDVEARAAIAALLASLRGMGLASG</sequence>
<keyword evidence="2" id="KW-1185">Reference proteome</keyword>
<reference evidence="1 2" key="1">
    <citation type="submission" date="2021-04" db="EMBL/GenBank/DDBJ databases">
        <authorList>
            <person name="Pira H."/>
            <person name="Risdian C."/>
            <person name="Wink J."/>
        </authorList>
    </citation>
    <scope>NUCLEOTIDE SEQUENCE [LARGE SCALE GENOMIC DNA]</scope>
    <source>
        <strain evidence="1 2">WHA3</strain>
    </source>
</reference>
<accession>A0ABS6SBE5</accession>
<protein>
    <submittedName>
        <fullName evidence="1">DUF2793 domain-containing protein</fullName>
    </submittedName>
</protein>
<comment type="caution">
    <text evidence="1">The sequence shown here is derived from an EMBL/GenBank/DDBJ whole genome shotgun (WGS) entry which is preliminary data.</text>
</comment>
<proteinExistence type="predicted"/>
<dbReference type="InterPro" id="IPR021251">
    <property type="entry name" value="DUF2793"/>
</dbReference>
<name>A0ABS6SBE5_9SPHN</name>
<dbReference type="RefSeq" id="WP_218443465.1">
    <property type="nucleotide sequence ID" value="NZ_JAGSPA010000001.1"/>
</dbReference>
<dbReference type="Pfam" id="PF10983">
    <property type="entry name" value="DUF2793"/>
    <property type="match status" value="1"/>
</dbReference>
<organism evidence="1 2">
    <name type="scientific">Pacificimonas pallii</name>
    <dbReference type="NCBI Taxonomy" id="2827236"/>
    <lineage>
        <taxon>Bacteria</taxon>
        <taxon>Pseudomonadati</taxon>
        <taxon>Pseudomonadota</taxon>
        <taxon>Alphaproteobacteria</taxon>
        <taxon>Sphingomonadales</taxon>
        <taxon>Sphingosinicellaceae</taxon>
        <taxon>Pacificimonas</taxon>
    </lineage>
</organism>
<gene>
    <name evidence="1" type="ORF">KCG44_00210</name>
</gene>
<dbReference type="Proteomes" id="UP000722336">
    <property type="component" value="Unassembled WGS sequence"/>
</dbReference>
<dbReference type="EMBL" id="JAGSPA010000001">
    <property type="protein sequence ID" value="MBV7255197.1"/>
    <property type="molecule type" value="Genomic_DNA"/>
</dbReference>
<evidence type="ECO:0000313" key="2">
    <source>
        <dbReference type="Proteomes" id="UP000722336"/>
    </source>
</evidence>